<reference evidence="1 2" key="1">
    <citation type="journal article" date="2020" name="Cell">
        <title>Large-Scale Comparative Analyses of Tick Genomes Elucidate Their Genetic Diversity and Vector Capacities.</title>
        <authorList>
            <consortium name="Tick Genome and Microbiome Consortium (TIGMIC)"/>
            <person name="Jia N."/>
            <person name="Wang J."/>
            <person name="Shi W."/>
            <person name="Du L."/>
            <person name="Sun Y."/>
            <person name="Zhan W."/>
            <person name="Jiang J.F."/>
            <person name="Wang Q."/>
            <person name="Zhang B."/>
            <person name="Ji P."/>
            <person name="Bell-Sakyi L."/>
            <person name="Cui X.M."/>
            <person name="Yuan T.T."/>
            <person name="Jiang B.G."/>
            <person name="Yang W.F."/>
            <person name="Lam T.T."/>
            <person name="Chang Q.C."/>
            <person name="Ding S.J."/>
            <person name="Wang X.J."/>
            <person name="Zhu J.G."/>
            <person name="Ruan X.D."/>
            <person name="Zhao L."/>
            <person name="Wei J.T."/>
            <person name="Ye R.Z."/>
            <person name="Que T.C."/>
            <person name="Du C.H."/>
            <person name="Zhou Y.H."/>
            <person name="Cheng J.X."/>
            <person name="Dai P.F."/>
            <person name="Guo W.B."/>
            <person name="Han X.H."/>
            <person name="Huang E.J."/>
            <person name="Li L.F."/>
            <person name="Wei W."/>
            <person name="Gao Y.C."/>
            <person name="Liu J.Z."/>
            <person name="Shao H.Z."/>
            <person name="Wang X."/>
            <person name="Wang C.C."/>
            <person name="Yang T.C."/>
            <person name="Huo Q.B."/>
            <person name="Li W."/>
            <person name="Chen H.Y."/>
            <person name="Chen S.E."/>
            <person name="Zhou L.G."/>
            <person name="Ni X.B."/>
            <person name="Tian J.H."/>
            <person name="Sheng Y."/>
            <person name="Liu T."/>
            <person name="Pan Y.S."/>
            <person name="Xia L.Y."/>
            <person name="Li J."/>
            <person name="Zhao F."/>
            <person name="Cao W.C."/>
        </authorList>
    </citation>
    <scope>NUCLEOTIDE SEQUENCE [LARGE SCALE GENOMIC DNA]</scope>
    <source>
        <strain evidence="1">Iper-2018</strain>
    </source>
</reference>
<feature type="non-terminal residue" evidence="1">
    <location>
        <position position="1"/>
    </location>
</feature>
<proteinExistence type="predicted"/>
<feature type="non-terminal residue" evidence="1">
    <location>
        <position position="72"/>
    </location>
</feature>
<dbReference type="EMBL" id="JABSTQ010007116">
    <property type="protein sequence ID" value="KAG0436213.1"/>
    <property type="molecule type" value="Genomic_DNA"/>
</dbReference>
<comment type="caution">
    <text evidence="1">The sequence shown here is derived from an EMBL/GenBank/DDBJ whole genome shotgun (WGS) entry which is preliminary data.</text>
</comment>
<accession>A0AC60QQB2</accession>
<name>A0AC60QQB2_IXOPE</name>
<organism evidence="1 2">
    <name type="scientific">Ixodes persulcatus</name>
    <name type="common">Taiga tick</name>
    <dbReference type="NCBI Taxonomy" id="34615"/>
    <lineage>
        <taxon>Eukaryota</taxon>
        <taxon>Metazoa</taxon>
        <taxon>Ecdysozoa</taxon>
        <taxon>Arthropoda</taxon>
        <taxon>Chelicerata</taxon>
        <taxon>Arachnida</taxon>
        <taxon>Acari</taxon>
        <taxon>Parasitiformes</taxon>
        <taxon>Ixodida</taxon>
        <taxon>Ixodoidea</taxon>
        <taxon>Ixodidae</taxon>
        <taxon>Ixodinae</taxon>
        <taxon>Ixodes</taxon>
    </lineage>
</organism>
<evidence type="ECO:0000313" key="1">
    <source>
        <dbReference type="EMBL" id="KAG0436213.1"/>
    </source>
</evidence>
<dbReference type="Proteomes" id="UP000805193">
    <property type="component" value="Unassembled WGS sequence"/>
</dbReference>
<evidence type="ECO:0000313" key="2">
    <source>
        <dbReference type="Proteomes" id="UP000805193"/>
    </source>
</evidence>
<keyword evidence="2" id="KW-1185">Reference proteome</keyword>
<gene>
    <name evidence="1" type="ORF">HPB47_018077</name>
</gene>
<protein>
    <submittedName>
        <fullName evidence="1">Uncharacterized protein</fullName>
    </submittedName>
</protein>
<sequence length="72" mass="7726">IGHMHHPASQRTRRPPNILAKLVNNNTNTLEQGFPPMEQRPGQDNILIPMPAVPAPIGAVITAPASTNKSVT</sequence>